<keyword evidence="2" id="KW-0812">Transmembrane</keyword>
<feature type="transmembrane region" description="Helical" evidence="2">
    <location>
        <begin position="185"/>
        <end position="213"/>
    </location>
</feature>
<dbReference type="EMBL" id="JADNRY010000042">
    <property type="protein sequence ID" value="KAF9070276.1"/>
    <property type="molecule type" value="Genomic_DNA"/>
</dbReference>
<keyword evidence="2" id="KW-1133">Transmembrane helix</keyword>
<feature type="transmembrane region" description="Helical" evidence="2">
    <location>
        <begin position="266"/>
        <end position="284"/>
    </location>
</feature>
<organism evidence="3 4">
    <name type="scientific">Rhodocollybia butyracea</name>
    <dbReference type="NCBI Taxonomy" id="206335"/>
    <lineage>
        <taxon>Eukaryota</taxon>
        <taxon>Fungi</taxon>
        <taxon>Dikarya</taxon>
        <taxon>Basidiomycota</taxon>
        <taxon>Agaricomycotina</taxon>
        <taxon>Agaricomycetes</taxon>
        <taxon>Agaricomycetidae</taxon>
        <taxon>Agaricales</taxon>
        <taxon>Marasmiineae</taxon>
        <taxon>Omphalotaceae</taxon>
        <taxon>Rhodocollybia</taxon>
    </lineage>
</organism>
<keyword evidence="2" id="KW-0472">Membrane</keyword>
<dbReference type="Proteomes" id="UP000772434">
    <property type="component" value="Unassembled WGS sequence"/>
</dbReference>
<dbReference type="OrthoDB" id="3039972at2759"/>
<feature type="transmembrane region" description="Helical" evidence="2">
    <location>
        <begin position="26"/>
        <end position="46"/>
    </location>
</feature>
<name>A0A9P5U8R5_9AGAR</name>
<keyword evidence="4" id="KW-1185">Reference proteome</keyword>
<comment type="caution">
    <text evidence="3">The sequence shown here is derived from an EMBL/GenBank/DDBJ whole genome shotgun (WGS) entry which is preliminary data.</text>
</comment>
<evidence type="ECO:0000256" key="2">
    <source>
        <dbReference type="SAM" id="Phobius"/>
    </source>
</evidence>
<gene>
    <name evidence="3" type="ORF">BDP27DRAFT_1324102</name>
</gene>
<feature type="transmembrane region" description="Helical" evidence="2">
    <location>
        <begin position="143"/>
        <end position="165"/>
    </location>
</feature>
<dbReference type="AlphaFoldDB" id="A0A9P5U8R5"/>
<evidence type="ECO:0000313" key="3">
    <source>
        <dbReference type="EMBL" id="KAF9070276.1"/>
    </source>
</evidence>
<feature type="transmembrane region" description="Helical" evidence="2">
    <location>
        <begin position="110"/>
        <end position="131"/>
    </location>
</feature>
<sequence>MGVTFAASSIFNVGIAVVAPVVSLALALTILGIYFVIFGLSTYNLWYSQDVYRRRLHLTWTTALFLISCLGGLASATSGMLDLVVEYDTMRTQNPGPFVQYVTQNGPQTALVGIAYTCLVVANSLADSILINRIYLVWGSRTWTLAPPILLSLAINSVGLAGTIMRTKGFSNTALESNFNLELKGINFGLGFFYANAVTNFIYTVLIACRLWWLTRGDSTFSSGERIQRHKLTAAILLECGVLYPIALVAHAAIEGNLNVISTPVNLTPCVILLAGLIPTVIILRTCQGISITDAVAGVRNPGSMHSQSGSEESGHIDEK</sequence>
<feature type="region of interest" description="Disordered" evidence="1">
    <location>
        <begin position="301"/>
        <end position="320"/>
    </location>
</feature>
<protein>
    <submittedName>
        <fullName evidence="3">Uncharacterized protein</fullName>
    </submittedName>
</protein>
<accession>A0A9P5U8R5</accession>
<evidence type="ECO:0000313" key="4">
    <source>
        <dbReference type="Proteomes" id="UP000772434"/>
    </source>
</evidence>
<reference evidence="3" key="1">
    <citation type="submission" date="2020-11" db="EMBL/GenBank/DDBJ databases">
        <authorList>
            <consortium name="DOE Joint Genome Institute"/>
            <person name="Ahrendt S."/>
            <person name="Riley R."/>
            <person name="Andreopoulos W."/>
            <person name="Labutti K."/>
            <person name="Pangilinan J."/>
            <person name="Ruiz-Duenas F.J."/>
            <person name="Barrasa J.M."/>
            <person name="Sanchez-Garcia M."/>
            <person name="Camarero S."/>
            <person name="Miyauchi S."/>
            <person name="Serrano A."/>
            <person name="Linde D."/>
            <person name="Babiker R."/>
            <person name="Drula E."/>
            <person name="Ayuso-Fernandez I."/>
            <person name="Pacheco R."/>
            <person name="Padilla G."/>
            <person name="Ferreira P."/>
            <person name="Barriuso J."/>
            <person name="Kellner H."/>
            <person name="Castanera R."/>
            <person name="Alfaro M."/>
            <person name="Ramirez L."/>
            <person name="Pisabarro A.G."/>
            <person name="Kuo A."/>
            <person name="Tritt A."/>
            <person name="Lipzen A."/>
            <person name="He G."/>
            <person name="Yan M."/>
            <person name="Ng V."/>
            <person name="Cullen D."/>
            <person name="Martin F."/>
            <person name="Rosso M.-N."/>
            <person name="Henrissat B."/>
            <person name="Hibbett D."/>
            <person name="Martinez A.T."/>
            <person name="Grigoriev I.V."/>
        </authorList>
    </citation>
    <scope>NUCLEOTIDE SEQUENCE</scope>
    <source>
        <strain evidence="3">AH 40177</strain>
    </source>
</reference>
<feature type="transmembrane region" description="Helical" evidence="2">
    <location>
        <begin position="58"/>
        <end position="81"/>
    </location>
</feature>
<evidence type="ECO:0000256" key="1">
    <source>
        <dbReference type="SAM" id="MobiDB-lite"/>
    </source>
</evidence>
<proteinExistence type="predicted"/>
<feature type="transmembrane region" description="Helical" evidence="2">
    <location>
        <begin position="234"/>
        <end position="254"/>
    </location>
</feature>